<evidence type="ECO:0000313" key="2">
    <source>
        <dbReference type="Proteomes" id="UP000823749"/>
    </source>
</evidence>
<dbReference type="AlphaFoldDB" id="A0AAV6LNU6"/>
<reference evidence="1" key="1">
    <citation type="submission" date="2020-08" db="EMBL/GenBank/DDBJ databases">
        <title>Plant Genome Project.</title>
        <authorList>
            <person name="Zhang R.-G."/>
        </authorList>
    </citation>
    <scope>NUCLEOTIDE SEQUENCE</scope>
    <source>
        <strain evidence="1">WSP0</strain>
        <tissue evidence="1">Leaf</tissue>
    </source>
</reference>
<protein>
    <submittedName>
        <fullName evidence="1">Uncharacterized protein</fullName>
    </submittedName>
</protein>
<organism evidence="1 2">
    <name type="scientific">Rhododendron griersonianum</name>
    <dbReference type="NCBI Taxonomy" id="479676"/>
    <lineage>
        <taxon>Eukaryota</taxon>
        <taxon>Viridiplantae</taxon>
        <taxon>Streptophyta</taxon>
        <taxon>Embryophyta</taxon>
        <taxon>Tracheophyta</taxon>
        <taxon>Spermatophyta</taxon>
        <taxon>Magnoliopsida</taxon>
        <taxon>eudicotyledons</taxon>
        <taxon>Gunneridae</taxon>
        <taxon>Pentapetalae</taxon>
        <taxon>asterids</taxon>
        <taxon>Ericales</taxon>
        <taxon>Ericaceae</taxon>
        <taxon>Ericoideae</taxon>
        <taxon>Rhodoreae</taxon>
        <taxon>Rhododendron</taxon>
    </lineage>
</organism>
<dbReference type="EMBL" id="JACTNZ010000001">
    <property type="protein sequence ID" value="KAG5566647.1"/>
    <property type="molecule type" value="Genomic_DNA"/>
</dbReference>
<proteinExistence type="predicted"/>
<sequence length="61" mass="7166">MIAKKQIGNWIELGEKMRTTSFFLIPNWWRKAWESLAMVDLNWEKVRVWPVSASMRAGLSA</sequence>
<evidence type="ECO:0000313" key="1">
    <source>
        <dbReference type="EMBL" id="KAG5566647.1"/>
    </source>
</evidence>
<comment type="caution">
    <text evidence="1">The sequence shown here is derived from an EMBL/GenBank/DDBJ whole genome shotgun (WGS) entry which is preliminary data.</text>
</comment>
<accession>A0AAV6LNU6</accession>
<dbReference type="Proteomes" id="UP000823749">
    <property type="component" value="Chromosome 1"/>
</dbReference>
<name>A0AAV6LNU6_9ERIC</name>
<gene>
    <name evidence="1" type="ORF">RHGRI_002265</name>
</gene>
<keyword evidence="2" id="KW-1185">Reference proteome</keyword>